<dbReference type="Proteomes" id="UP000192738">
    <property type="component" value="Unassembled WGS sequence"/>
</dbReference>
<evidence type="ECO:0008006" key="3">
    <source>
        <dbReference type="Google" id="ProtNLM"/>
    </source>
</evidence>
<proteinExistence type="predicted"/>
<name>A0A1W2E0X5_9FIRM</name>
<dbReference type="AlphaFoldDB" id="A0A1W2E0X5"/>
<dbReference type="Gene3D" id="3.30.2020.10">
    <property type="entry name" value="NE0471-like N-terminal domain"/>
    <property type="match status" value="1"/>
</dbReference>
<dbReference type="InterPro" id="IPR036782">
    <property type="entry name" value="NE0471-like_N"/>
</dbReference>
<keyword evidence="2" id="KW-1185">Reference proteome</keyword>
<dbReference type="SUPFAM" id="SSF143880">
    <property type="entry name" value="NE0471 N-terminal domain-like"/>
    <property type="match status" value="1"/>
</dbReference>
<dbReference type="Pfam" id="PF10387">
    <property type="entry name" value="DUF2442"/>
    <property type="match status" value="1"/>
</dbReference>
<evidence type="ECO:0000313" key="1">
    <source>
        <dbReference type="EMBL" id="SMD03445.1"/>
    </source>
</evidence>
<dbReference type="RefSeq" id="WP_084577474.1">
    <property type="nucleotide sequence ID" value="NZ_CP155572.1"/>
</dbReference>
<accession>A0A1W2E0X5</accession>
<dbReference type="OrthoDB" id="162796at2"/>
<gene>
    <name evidence="1" type="ORF">SAMN04488500_119101</name>
</gene>
<evidence type="ECO:0000313" key="2">
    <source>
        <dbReference type="Proteomes" id="UP000192738"/>
    </source>
</evidence>
<dbReference type="STRING" id="112901.SAMN04488500_119101"/>
<organism evidence="1 2">
    <name type="scientific">Sporomusa malonica</name>
    <dbReference type="NCBI Taxonomy" id="112901"/>
    <lineage>
        <taxon>Bacteria</taxon>
        <taxon>Bacillati</taxon>
        <taxon>Bacillota</taxon>
        <taxon>Negativicutes</taxon>
        <taxon>Selenomonadales</taxon>
        <taxon>Sporomusaceae</taxon>
        <taxon>Sporomusa</taxon>
    </lineage>
</organism>
<dbReference type="EMBL" id="FWXI01000019">
    <property type="protein sequence ID" value="SMD03445.1"/>
    <property type="molecule type" value="Genomic_DNA"/>
</dbReference>
<sequence>MGKIKEIVIGADYQVTVRFDNNHSVTIDMNTKLHTARFSELRNRQVFNAARTDGKAIHWPGGISIAVSEIMEIITK</sequence>
<protein>
    <recommendedName>
        <fullName evidence="3">DUF2442 domain-containing protein</fullName>
    </recommendedName>
</protein>
<reference evidence="1 2" key="1">
    <citation type="submission" date="2017-04" db="EMBL/GenBank/DDBJ databases">
        <authorList>
            <person name="Afonso C.L."/>
            <person name="Miller P.J."/>
            <person name="Scott M.A."/>
            <person name="Spackman E."/>
            <person name="Goraichik I."/>
            <person name="Dimitrov K.M."/>
            <person name="Suarez D.L."/>
            <person name="Swayne D.E."/>
        </authorList>
    </citation>
    <scope>NUCLEOTIDE SEQUENCE [LARGE SCALE GENOMIC DNA]</scope>
    <source>
        <strain evidence="1 2">DSM 5090</strain>
    </source>
</reference>
<dbReference type="InterPro" id="IPR018841">
    <property type="entry name" value="DUF2442"/>
</dbReference>